<organism evidence="2 3">
    <name type="scientific">Petrolisthes manimaculis</name>
    <dbReference type="NCBI Taxonomy" id="1843537"/>
    <lineage>
        <taxon>Eukaryota</taxon>
        <taxon>Metazoa</taxon>
        <taxon>Ecdysozoa</taxon>
        <taxon>Arthropoda</taxon>
        <taxon>Crustacea</taxon>
        <taxon>Multicrustacea</taxon>
        <taxon>Malacostraca</taxon>
        <taxon>Eumalacostraca</taxon>
        <taxon>Eucarida</taxon>
        <taxon>Decapoda</taxon>
        <taxon>Pleocyemata</taxon>
        <taxon>Anomura</taxon>
        <taxon>Galatheoidea</taxon>
        <taxon>Porcellanidae</taxon>
        <taxon>Petrolisthes</taxon>
    </lineage>
</organism>
<accession>A0AAE1U2P4</accession>
<keyword evidence="3" id="KW-1185">Reference proteome</keyword>
<evidence type="ECO:0000256" key="1">
    <source>
        <dbReference type="SAM" id="MobiDB-lite"/>
    </source>
</evidence>
<proteinExistence type="predicted"/>
<evidence type="ECO:0000313" key="2">
    <source>
        <dbReference type="EMBL" id="KAK4307938.1"/>
    </source>
</evidence>
<reference evidence="2" key="1">
    <citation type="submission" date="2023-11" db="EMBL/GenBank/DDBJ databases">
        <title>Genome assemblies of two species of porcelain crab, Petrolisthes cinctipes and Petrolisthes manimaculis (Anomura: Porcellanidae).</title>
        <authorList>
            <person name="Angst P."/>
        </authorList>
    </citation>
    <scope>NUCLEOTIDE SEQUENCE</scope>
    <source>
        <strain evidence="2">PB745_02</strain>
        <tissue evidence="2">Gill</tissue>
    </source>
</reference>
<feature type="region of interest" description="Disordered" evidence="1">
    <location>
        <begin position="1"/>
        <end position="30"/>
    </location>
</feature>
<dbReference type="Proteomes" id="UP001292094">
    <property type="component" value="Unassembled WGS sequence"/>
</dbReference>
<name>A0AAE1U2P4_9EUCA</name>
<dbReference type="AlphaFoldDB" id="A0AAE1U2P4"/>
<comment type="caution">
    <text evidence="2">The sequence shown here is derived from an EMBL/GenBank/DDBJ whole genome shotgun (WGS) entry which is preliminary data.</text>
</comment>
<sequence>MGRNTNEDSTPDARQVGDGNNTARAGAQSGAKILLNSSPYRSSGKLKNTNIYINEDLCESLVTARKIQLSELKKARADGKIAYISHTKLVIRERGERTAHTQAVSTSPAASVMTVTPATTFAGGAASVGAVTGTGAVVVGEASAGVEDSQRGEGQEVAAQ</sequence>
<protein>
    <submittedName>
        <fullName evidence="2">Uncharacterized protein</fullName>
    </submittedName>
</protein>
<gene>
    <name evidence="2" type="ORF">Pmani_020330</name>
</gene>
<dbReference type="EMBL" id="JAWZYT010001949">
    <property type="protein sequence ID" value="KAK4307938.1"/>
    <property type="molecule type" value="Genomic_DNA"/>
</dbReference>
<evidence type="ECO:0000313" key="3">
    <source>
        <dbReference type="Proteomes" id="UP001292094"/>
    </source>
</evidence>